<evidence type="ECO:0008006" key="4">
    <source>
        <dbReference type="Google" id="ProtNLM"/>
    </source>
</evidence>
<name>A0A2M9ZTY1_9LEPT</name>
<evidence type="ECO:0000313" key="2">
    <source>
        <dbReference type="EMBL" id="PJZ75431.1"/>
    </source>
</evidence>
<dbReference type="AlphaFoldDB" id="A0A2M9ZTY1"/>
<keyword evidence="1" id="KW-0732">Signal</keyword>
<dbReference type="RefSeq" id="WP_100770128.1">
    <property type="nucleotide sequence ID" value="NZ_NPEA01000013.1"/>
</dbReference>
<dbReference type="OrthoDB" id="327534at2"/>
<proteinExistence type="predicted"/>
<dbReference type="Proteomes" id="UP000231843">
    <property type="component" value="Unassembled WGS sequence"/>
</dbReference>
<evidence type="ECO:0000256" key="1">
    <source>
        <dbReference type="SAM" id="SignalP"/>
    </source>
</evidence>
<comment type="caution">
    <text evidence="2">The sequence shown here is derived from an EMBL/GenBank/DDBJ whole genome shotgun (WGS) entry which is preliminary data.</text>
</comment>
<accession>A0A2M9ZTY1</accession>
<evidence type="ECO:0000313" key="3">
    <source>
        <dbReference type="Proteomes" id="UP000231843"/>
    </source>
</evidence>
<keyword evidence="3" id="KW-1185">Reference proteome</keyword>
<protein>
    <recommendedName>
        <fullName evidence="4">Lipoprotein</fullName>
    </recommendedName>
</protein>
<reference evidence="2 3" key="1">
    <citation type="submission" date="2017-07" db="EMBL/GenBank/DDBJ databases">
        <title>Leptospira spp. isolated from tropical soils.</title>
        <authorList>
            <person name="Thibeaux R."/>
            <person name="Iraola G."/>
            <person name="Ferres I."/>
            <person name="Bierque E."/>
            <person name="Girault D."/>
            <person name="Soupe-Gilbert M.-E."/>
            <person name="Picardeau M."/>
            <person name="Goarant C."/>
        </authorList>
    </citation>
    <scope>NUCLEOTIDE SEQUENCE [LARGE SCALE GENOMIC DNA]</scope>
    <source>
        <strain evidence="2 3">ES4-C-A1</strain>
    </source>
</reference>
<organism evidence="2 3">
    <name type="scientific">Leptospira neocaledonica</name>
    <dbReference type="NCBI Taxonomy" id="2023192"/>
    <lineage>
        <taxon>Bacteria</taxon>
        <taxon>Pseudomonadati</taxon>
        <taxon>Spirochaetota</taxon>
        <taxon>Spirochaetia</taxon>
        <taxon>Leptospirales</taxon>
        <taxon>Leptospiraceae</taxon>
        <taxon>Leptospira</taxon>
    </lineage>
</organism>
<feature type="signal peptide" evidence="1">
    <location>
        <begin position="1"/>
        <end position="22"/>
    </location>
</feature>
<dbReference type="EMBL" id="NPEA01000013">
    <property type="protein sequence ID" value="PJZ75431.1"/>
    <property type="molecule type" value="Genomic_DNA"/>
</dbReference>
<gene>
    <name evidence="2" type="ORF">CH365_19030</name>
</gene>
<sequence>MKFSLPSILLLLSFCISNCVFTIGDGYKESVKKYSDLSDFRTNKIYLSVSDEYSRQVEEIKSKSGSIERITRLPLPESYMIIRDAIYYELRGKYKLNVELGPPQGNNPHSIVLTPMKPRFESTVSKVIVVMNRDKDPVYKMEITNEGWFTLIVIIPFFNRPKNSDQLAEAIAENIYKSITEKPAN</sequence>
<feature type="chain" id="PRO_5014715492" description="Lipoprotein" evidence="1">
    <location>
        <begin position="23"/>
        <end position="185"/>
    </location>
</feature>